<dbReference type="Proteomes" id="UP001221838">
    <property type="component" value="Unassembled WGS sequence"/>
</dbReference>
<reference evidence="1 2" key="1">
    <citation type="submission" date="2022-11" db="EMBL/GenBank/DDBJ databases">
        <title>Minimal conservation of predation-associated metabolite biosynthetic gene clusters underscores biosynthetic potential of Myxococcota including descriptions for ten novel species: Archangium lansinium sp. nov., Myxococcus landrumus sp. nov., Nannocystis bai.</title>
        <authorList>
            <person name="Ahearne A."/>
            <person name="Stevens C."/>
            <person name="Dowd S."/>
        </authorList>
    </citation>
    <scope>NUCLEOTIDE SEQUENCE [LARGE SCALE GENOMIC DNA]</scope>
    <source>
        <strain evidence="1 2">NCWAL01</strain>
    </source>
</reference>
<name>A0ABT5DGX4_9BACT</name>
<accession>A0ABT5DGX4</accession>
<protein>
    <recommendedName>
        <fullName evidence="3">Transposase</fullName>
    </recommendedName>
</protein>
<dbReference type="RefSeq" id="WP_272142427.1">
    <property type="nucleotide sequence ID" value="NZ_JAQNDM010000002.1"/>
</dbReference>
<organism evidence="1 2">
    <name type="scientific">Stigmatella ashevillensis</name>
    <dbReference type="NCBI Taxonomy" id="2995309"/>
    <lineage>
        <taxon>Bacteria</taxon>
        <taxon>Pseudomonadati</taxon>
        <taxon>Myxococcota</taxon>
        <taxon>Myxococcia</taxon>
        <taxon>Myxococcales</taxon>
        <taxon>Cystobacterineae</taxon>
        <taxon>Archangiaceae</taxon>
        <taxon>Stigmatella</taxon>
    </lineage>
</organism>
<dbReference type="EMBL" id="JAQNDM010000002">
    <property type="protein sequence ID" value="MDC0712329.1"/>
    <property type="molecule type" value="Genomic_DNA"/>
</dbReference>
<sequence length="47" mass="5189">MLLADFMNYVIEQLKPVADGFQGFAPAFHLTKLAMLEVRPAGESSYA</sequence>
<keyword evidence="2" id="KW-1185">Reference proteome</keyword>
<comment type="caution">
    <text evidence="1">The sequence shown here is derived from an EMBL/GenBank/DDBJ whole genome shotgun (WGS) entry which is preliminary data.</text>
</comment>
<evidence type="ECO:0000313" key="1">
    <source>
        <dbReference type="EMBL" id="MDC0712329.1"/>
    </source>
</evidence>
<evidence type="ECO:0000313" key="2">
    <source>
        <dbReference type="Proteomes" id="UP001221838"/>
    </source>
</evidence>
<gene>
    <name evidence="1" type="ORF">POL68_27955</name>
</gene>
<proteinExistence type="predicted"/>
<evidence type="ECO:0008006" key="3">
    <source>
        <dbReference type="Google" id="ProtNLM"/>
    </source>
</evidence>